<evidence type="ECO:0000313" key="3">
    <source>
        <dbReference type="Proteomes" id="UP000241118"/>
    </source>
</evidence>
<comment type="caution">
    <text evidence="2">The sequence shown here is derived from an EMBL/GenBank/DDBJ whole genome shotgun (WGS) entry which is preliminary data.</text>
</comment>
<feature type="region of interest" description="Disordered" evidence="1">
    <location>
        <begin position="1"/>
        <end position="55"/>
    </location>
</feature>
<proteinExistence type="predicted"/>
<protein>
    <submittedName>
        <fullName evidence="2">Uncharacterized protein</fullName>
    </submittedName>
</protein>
<dbReference type="RefSeq" id="WP_181320329.1">
    <property type="nucleotide sequence ID" value="NZ_PYAX01000008.1"/>
</dbReference>
<dbReference type="AlphaFoldDB" id="A0A2P8I5N3"/>
<feature type="compositionally biased region" description="Basic and acidic residues" evidence="1">
    <location>
        <begin position="44"/>
        <end position="55"/>
    </location>
</feature>
<organism evidence="2 3">
    <name type="scientific">Saccharothrix carnea</name>
    <dbReference type="NCBI Taxonomy" id="1280637"/>
    <lineage>
        <taxon>Bacteria</taxon>
        <taxon>Bacillati</taxon>
        <taxon>Actinomycetota</taxon>
        <taxon>Actinomycetes</taxon>
        <taxon>Pseudonocardiales</taxon>
        <taxon>Pseudonocardiaceae</taxon>
        <taxon>Saccharothrix</taxon>
    </lineage>
</organism>
<gene>
    <name evidence="2" type="ORF">B0I31_108225</name>
</gene>
<feature type="compositionally biased region" description="Basic and acidic residues" evidence="1">
    <location>
        <begin position="1"/>
        <end position="17"/>
    </location>
</feature>
<feature type="compositionally biased region" description="Pro residues" evidence="1">
    <location>
        <begin position="19"/>
        <end position="30"/>
    </location>
</feature>
<keyword evidence="3" id="KW-1185">Reference proteome</keyword>
<sequence>MTEHPLEGDPNDPDQHINPDPPHSPGTPEPPDLDVDVEQFLDEDERRGREDEPPS</sequence>
<evidence type="ECO:0000313" key="2">
    <source>
        <dbReference type="EMBL" id="PSL53778.1"/>
    </source>
</evidence>
<accession>A0A2P8I5N3</accession>
<dbReference type="Proteomes" id="UP000241118">
    <property type="component" value="Unassembled WGS sequence"/>
</dbReference>
<name>A0A2P8I5N3_SACCR</name>
<evidence type="ECO:0000256" key="1">
    <source>
        <dbReference type="SAM" id="MobiDB-lite"/>
    </source>
</evidence>
<reference evidence="2 3" key="1">
    <citation type="submission" date="2018-03" db="EMBL/GenBank/DDBJ databases">
        <title>Genomic Encyclopedia of Type Strains, Phase III (KMG-III): the genomes of soil and plant-associated and newly described type strains.</title>
        <authorList>
            <person name="Whitman W."/>
        </authorList>
    </citation>
    <scope>NUCLEOTIDE SEQUENCE [LARGE SCALE GENOMIC DNA]</scope>
    <source>
        <strain evidence="2 3">CGMCC 4.7097</strain>
    </source>
</reference>
<dbReference type="EMBL" id="PYAX01000008">
    <property type="protein sequence ID" value="PSL53778.1"/>
    <property type="molecule type" value="Genomic_DNA"/>
</dbReference>
<feature type="compositionally biased region" description="Acidic residues" evidence="1">
    <location>
        <begin position="31"/>
        <end position="43"/>
    </location>
</feature>